<keyword evidence="4 7" id="KW-0413">Isomerase</keyword>
<dbReference type="SUPFAM" id="SSF54826">
    <property type="entry name" value="Enolase N-terminal domain-like"/>
    <property type="match status" value="1"/>
</dbReference>
<dbReference type="SMART" id="SM00922">
    <property type="entry name" value="MR_MLE"/>
    <property type="match status" value="1"/>
</dbReference>
<evidence type="ECO:0000259" key="8">
    <source>
        <dbReference type="SMART" id="SM00922"/>
    </source>
</evidence>
<dbReference type="InterPro" id="IPR034603">
    <property type="entry name" value="Dipeptide_epimerase"/>
</dbReference>
<dbReference type="SFLD" id="SFLDS00001">
    <property type="entry name" value="Enolase"/>
    <property type="match status" value="1"/>
</dbReference>
<dbReference type="InterPro" id="IPR013342">
    <property type="entry name" value="Mandelate_racemase_C"/>
</dbReference>
<dbReference type="CDD" id="cd03319">
    <property type="entry name" value="L-Ala-DL-Glu_epimerase"/>
    <property type="match status" value="1"/>
</dbReference>
<feature type="binding site" evidence="6">
    <location>
        <position position="226"/>
    </location>
    <ligand>
        <name>Mg(2+)</name>
        <dbReference type="ChEBI" id="CHEBI:18420"/>
    </ligand>
</feature>
<feature type="binding site" evidence="6">
    <location>
        <position position="177"/>
    </location>
    <ligand>
        <name>Mg(2+)</name>
        <dbReference type="ChEBI" id="CHEBI:18420"/>
    </ligand>
</feature>
<evidence type="ECO:0000256" key="7">
    <source>
        <dbReference type="RuleBase" id="RU366006"/>
    </source>
</evidence>
<comment type="cofactor">
    <cofactor evidence="6 7">
        <name>Mg(2+)</name>
        <dbReference type="ChEBI" id="CHEBI:18420"/>
    </cofactor>
    <text evidence="6 7">Binds 1 Mg(2+) ion per subunit.</text>
</comment>
<evidence type="ECO:0000256" key="1">
    <source>
        <dbReference type="ARBA" id="ARBA00008031"/>
    </source>
</evidence>
<dbReference type="GO" id="GO:0016855">
    <property type="term" value="F:racemase and epimerase activity, acting on amino acids and derivatives"/>
    <property type="evidence" value="ECO:0007669"/>
    <property type="project" value="UniProtKB-UniRule"/>
</dbReference>
<dbReference type="NCBIfam" id="NF042940">
    <property type="entry name" value="racemase_DgcA"/>
    <property type="match status" value="1"/>
</dbReference>
<keyword evidence="10" id="KW-1185">Reference proteome</keyword>
<dbReference type="EC" id="5.1.1.-" evidence="7"/>
<dbReference type="InterPro" id="IPR029017">
    <property type="entry name" value="Enolase-like_N"/>
</dbReference>
<gene>
    <name evidence="9" type="ORF">SAMN05660686_03201</name>
</gene>
<dbReference type="Proteomes" id="UP000198615">
    <property type="component" value="Unassembled WGS sequence"/>
</dbReference>
<dbReference type="Gene3D" id="3.20.20.120">
    <property type="entry name" value="Enolase-like C-terminal domain"/>
    <property type="match status" value="1"/>
</dbReference>
<dbReference type="RefSeq" id="WP_093151717.1">
    <property type="nucleotide sequence ID" value="NZ_FNBW01000009.1"/>
</dbReference>
<dbReference type="PANTHER" id="PTHR48080:SF3">
    <property type="entry name" value="ENOLASE SUPERFAMILY MEMBER DDB_G0284701"/>
    <property type="match status" value="1"/>
</dbReference>
<name>A0A8G2BM32_9PROT</name>
<evidence type="ECO:0000313" key="9">
    <source>
        <dbReference type="EMBL" id="SDG04801.1"/>
    </source>
</evidence>
<dbReference type="EMBL" id="FNBW01000009">
    <property type="protein sequence ID" value="SDG04801.1"/>
    <property type="molecule type" value="Genomic_DNA"/>
</dbReference>
<feature type="active site" description="Proton acceptor; specific for (R)-substrate epimerization" evidence="5">
    <location>
        <position position="151"/>
    </location>
</feature>
<feature type="active site" description="Proton acceptor; specific for (S)-substrate epimerization" evidence="5">
    <location>
        <position position="248"/>
    </location>
</feature>
<comment type="similarity">
    <text evidence="1 7">Belongs to the mandelate racemase/muconate lactonizing enzyme family.</text>
</comment>
<dbReference type="Gene3D" id="3.30.390.10">
    <property type="entry name" value="Enolase-like, N-terminal domain"/>
    <property type="match status" value="1"/>
</dbReference>
<feature type="domain" description="Mandelate racemase/muconate lactonizing enzyme C-terminal" evidence="8">
    <location>
        <begin position="132"/>
        <end position="224"/>
    </location>
</feature>
<dbReference type="Pfam" id="PF13378">
    <property type="entry name" value="MR_MLE_C"/>
    <property type="match status" value="1"/>
</dbReference>
<dbReference type="PANTHER" id="PTHR48080">
    <property type="entry name" value="D-GALACTONATE DEHYDRATASE-RELATED"/>
    <property type="match status" value="1"/>
</dbReference>
<reference evidence="9 10" key="1">
    <citation type="submission" date="2016-10" db="EMBL/GenBank/DDBJ databases">
        <authorList>
            <person name="Varghese N."/>
            <person name="Submissions S."/>
        </authorList>
    </citation>
    <scope>NUCLEOTIDE SEQUENCE [LARGE SCALE GENOMIC DNA]</scope>
    <source>
        <strain evidence="9 10">DSM 18839</strain>
    </source>
</reference>
<dbReference type="SUPFAM" id="SSF51604">
    <property type="entry name" value="Enolase C-terminal domain-like"/>
    <property type="match status" value="1"/>
</dbReference>
<evidence type="ECO:0000256" key="3">
    <source>
        <dbReference type="ARBA" id="ARBA00022842"/>
    </source>
</evidence>
<dbReference type="GO" id="GO:0046872">
    <property type="term" value="F:metal ion binding"/>
    <property type="evidence" value="ECO:0007669"/>
    <property type="project" value="UniProtKB-KW"/>
</dbReference>
<evidence type="ECO:0000256" key="5">
    <source>
        <dbReference type="PIRSR" id="PIRSR634603-1"/>
    </source>
</evidence>
<evidence type="ECO:0000256" key="2">
    <source>
        <dbReference type="ARBA" id="ARBA00022723"/>
    </source>
</evidence>
<dbReference type="InterPro" id="IPR036849">
    <property type="entry name" value="Enolase-like_C_sf"/>
</dbReference>
<evidence type="ECO:0000313" key="10">
    <source>
        <dbReference type="Proteomes" id="UP000198615"/>
    </source>
</evidence>
<dbReference type="SFLD" id="SFLDF00010">
    <property type="entry name" value="dipeptide_epimerase"/>
    <property type="match status" value="1"/>
</dbReference>
<keyword evidence="3 6" id="KW-0460">Magnesium</keyword>
<dbReference type="OrthoDB" id="9782675at2"/>
<dbReference type="SFLD" id="SFLDG00180">
    <property type="entry name" value="muconate_cycloisomerase"/>
    <property type="match status" value="1"/>
</dbReference>
<keyword evidence="2 6" id="KW-0479">Metal-binding</keyword>
<feature type="binding site" evidence="6">
    <location>
        <position position="203"/>
    </location>
    <ligand>
        <name>Mg(2+)</name>
        <dbReference type="ChEBI" id="CHEBI:18420"/>
    </ligand>
</feature>
<evidence type="ECO:0000256" key="4">
    <source>
        <dbReference type="ARBA" id="ARBA00023235"/>
    </source>
</evidence>
<organism evidence="9 10">
    <name type="scientific">Thalassobaculum litoreum DSM 18839</name>
    <dbReference type="NCBI Taxonomy" id="1123362"/>
    <lineage>
        <taxon>Bacteria</taxon>
        <taxon>Pseudomonadati</taxon>
        <taxon>Pseudomonadota</taxon>
        <taxon>Alphaproteobacteria</taxon>
        <taxon>Rhodospirillales</taxon>
        <taxon>Thalassobaculaceae</taxon>
        <taxon>Thalassobaculum</taxon>
    </lineage>
</organism>
<dbReference type="InterPro" id="IPR029065">
    <property type="entry name" value="Enolase_C-like"/>
</dbReference>
<dbReference type="Pfam" id="PF02746">
    <property type="entry name" value="MR_MLE_N"/>
    <property type="match status" value="1"/>
</dbReference>
<evidence type="ECO:0000256" key="6">
    <source>
        <dbReference type="PIRSR" id="PIRSR634603-3"/>
    </source>
</evidence>
<sequence>MSRMLAVARESWPIRGVFRISRGARTEAEVVLVTITDGETVGRGECVPYTRYGESIDSVIGQIQSVAEAIAGGMDRSALLDALPAGAARNAVDCALWDLEAKSRGLPAWKLAGLAGAPQPVTTVYTLSVDSPDAMGAAARENAHRPRLKLKMTGDGEDLARVTKIRENAPGVDLVVDANEAWSIDSYLEIAPKLAELGVSMIEQPLPAGDDAALVGTPRATVVCADESCHDTATLDGLEGKYDMVNIKLDKTGGLTEALRLKAEAEKRGFRVMVGCMIGTSLAMAPGMIVSQGAEIVDLDAPLLLAKDRDPCMTYNGSTVMPPEPALWG</sequence>
<accession>A0A8G2BM32</accession>
<dbReference type="AlphaFoldDB" id="A0A8G2BM32"/>
<proteinExistence type="inferred from homology"/>
<dbReference type="InterPro" id="IPR034593">
    <property type="entry name" value="DgoD-like"/>
</dbReference>
<comment type="caution">
    <text evidence="9">The sequence shown here is derived from an EMBL/GenBank/DDBJ whole genome shotgun (WGS) entry which is preliminary data.</text>
</comment>
<protein>
    <recommendedName>
        <fullName evidence="7">Dipeptide epimerase</fullName>
        <ecNumber evidence="7">5.1.1.-</ecNumber>
    </recommendedName>
</protein>
<dbReference type="InterPro" id="IPR013341">
    <property type="entry name" value="Mandelate_racemase_N_dom"/>
</dbReference>